<evidence type="ECO:0000256" key="1">
    <source>
        <dbReference type="ARBA" id="ARBA00023125"/>
    </source>
</evidence>
<dbReference type="InterPro" id="IPR009057">
    <property type="entry name" value="Homeodomain-like_sf"/>
</dbReference>
<dbReference type="InterPro" id="IPR001647">
    <property type="entry name" value="HTH_TetR"/>
</dbReference>
<gene>
    <name evidence="3" type="ORF">METZ01_LOCUS11315</name>
</gene>
<name>A0A381NV32_9ZZZZ</name>
<dbReference type="PROSITE" id="PS50977">
    <property type="entry name" value="HTH_TETR_2"/>
    <property type="match status" value="1"/>
</dbReference>
<evidence type="ECO:0000259" key="2">
    <source>
        <dbReference type="PROSITE" id="PS50977"/>
    </source>
</evidence>
<evidence type="ECO:0000313" key="3">
    <source>
        <dbReference type="EMBL" id="SUZ58461.1"/>
    </source>
</evidence>
<dbReference type="GO" id="GO:0003677">
    <property type="term" value="F:DNA binding"/>
    <property type="evidence" value="ECO:0007669"/>
    <property type="project" value="UniProtKB-KW"/>
</dbReference>
<dbReference type="SUPFAM" id="SSF46689">
    <property type="entry name" value="Homeodomain-like"/>
    <property type="match status" value="1"/>
</dbReference>
<protein>
    <recommendedName>
        <fullName evidence="2">HTH tetR-type domain-containing protein</fullName>
    </recommendedName>
</protein>
<organism evidence="3">
    <name type="scientific">marine metagenome</name>
    <dbReference type="NCBI Taxonomy" id="408172"/>
    <lineage>
        <taxon>unclassified sequences</taxon>
        <taxon>metagenomes</taxon>
        <taxon>ecological metagenomes</taxon>
    </lineage>
</organism>
<feature type="domain" description="HTH tetR-type" evidence="2">
    <location>
        <begin position="17"/>
        <end position="77"/>
    </location>
</feature>
<dbReference type="EMBL" id="UINC01000621">
    <property type="protein sequence ID" value="SUZ58461.1"/>
    <property type="molecule type" value="Genomic_DNA"/>
</dbReference>
<sequence length="219" mass="25951">MFAPETERNIIVSIVYMDLKNKIIIKSDSLFRKFGIKGVTIDDICSELGISKKTIYTYFDDKHSIALGSIKYYWSGLLNEIGKIKKTSKNSIHFFLELSNFFRQTITNINPLFVHDLKKFYPDLFKITEDLKKKVFIKTLSKNIKRGKKEGFIRKEIDEIIITKLRLEEIELAFDQNLFPYKKFEIINVQLQFFDHFMRGILTNEGLKIYEKSFLKYIK</sequence>
<keyword evidence="1" id="KW-0238">DNA-binding</keyword>
<proteinExistence type="predicted"/>
<dbReference type="AlphaFoldDB" id="A0A381NV32"/>
<accession>A0A381NV32</accession>
<dbReference type="Gene3D" id="1.10.357.10">
    <property type="entry name" value="Tetracycline Repressor, domain 2"/>
    <property type="match status" value="1"/>
</dbReference>
<dbReference type="Pfam" id="PF00440">
    <property type="entry name" value="TetR_N"/>
    <property type="match status" value="1"/>
</dbReference>
<reference evidence="3" key="1">
    <citation type="submission" date="2018-05" db="EMBL/GenBank/DDBJ databases">
        <authorList>
            <person name="Lanie J.A."/>
            <person name="Ng W.-L."/>
            <person name="Kazmierczak K.M."/>
            <person name="Andrzejewski T.M."/>
            <person name="Davidsen T.M."/>
            <person name="Wayne K.J."/>
            <person name="Tettelin H."/>
            <person name="Glass J.I."/>
            <person name="Rusch D."/>
            <person name="Podicherti R."/>
            <person name="Tsui H.-C.T."/>
            <person name="Winkler M.E."/>
        </authorList>
    </citation>
    <scope>NUCLEOTIDE SEQUENCE</scope>
</reference>